<proteinExistence type="predicted"/>
<accession>A0A1I7WC71</accession>
<dbReference type="Proteomes" id="UP000095283">
    <property type="component" value="Unplaced"/>
</dbReference>
<organism evidence="1 2">
    <name type="scientific">Heterorhabditis bacteriophora</name>
    <name type="common">Entomopathogenic nematode worm</name>
    <dbReference type="NCBI Taxonomy" id="37862"/>
    <lineage>
        <taxon>Eukaryota</taxon>
        <taxon>Metazoa</taxon>
        <taxon>Ecdysozoa</taxon>
        <taxon>Nematoda</taxon>
        <taxon>Chromadorea</taxon>
        <taxon>Rhabditida</taxon>
        <taxon>Rhabditina</taxon>
        <taxon>Rhabditomorpha</taxon>
        <taxon>Strongyloidea</taxon>
        <taxon>Heterorhabditidae</taxon>
        <taxon>Heterorhabditis</taxon>
    </lineage>
</organism>
<dbReference type="AlphaFoldDB" id="A0A1I7WC71"/>
<protein>
    <submittedName>
        <fullName evidence="2">Transposase</fullName>
    </submittedName>
</protein>
<dbReference type="WBParaSite" id="Hba_02306">
    <property type="protein sequence ID" value="Hba_02306"/>
    <property type="gene ID" value="Hba_02306"/>
</dbReference>
<reference evidence="2" key="1">
    <citation type="submission" date="2016-11" db="UniProtKB">
        <authorList>
            <consortium name="WormBaseParasite"/>
        </authorList>
    </citation>
    <scope>IDENTIFICATION</scope>
</reference>
<keyword evidence="1" id="KW-1185">Reference proteome</keyword>
<name>A0A1I7WC71_HETBA</name>
<evidence type="ECO:0000313" key="1">
    <source>
        <dbReference type="Proteomes" id="UP000095283"/>
    </source>
</evidence>
<evidence type="ECO:0000313" key="2">
    <source>
        <dbReference type="WBParaSite" id="Hba_02306"/>
    </source>
</evidence>
<sequence>MFSNDRQRSLVKYAECYEVIT</sequence>